<name>A0ACC1AVP6_9ROSI</name>
<protein>
    <submittedName>
        <fullName evidence="1">Uncharacterized protein</fullName>
    </submittedName>
</protein>
<dbReference type="Proteomes" id="UP001164250">
    <property type="component" value="Chromosome 8"/>
</dbReference>
<evidence type="ECO:0000313" key="1">
    <source>
        <dbReference type="EMBL" id="KAJ0090733.1"/>
    </source>
</evidence>
<keyword evidence="2" id="KW-1185">Reference proteome</keyword>
<evidence type="ECO:0000313" key="2">
    <source>
        <dbReference type="Proteomes" id="UP001164250"/>
    </source>
</evidence>
<organism evidence="1 2">
    <name type="scientific">Pistacia atlantica</name>
    <dbReference type="NCBI Taxonomy" id="434234"/>
    <lineage>
        <taxon>Eukaryota</taxon>
        <taxon>Viridiplantae</taxon>
        <taxon>Streptophyta</taxon>
        <taxon>Embryophyta</taxon>
        <taxon>Tracheophyta</taxon>
        <taxon>Spermatophyta</taxon>
        <taxon>Magnoliopsida</taxon>
        <taxon>eudicotyledons</taxon>
        <taxon>Gunneridae</taxon>
        <taxon>Pentapetalae</taxon>
        <taxon>rosids</taxon>
        <taxon>malvids</taxon>
        <taxon>Sapindales</taxon>
        <taxon>Anacardiaceae</taxon>
        <taxon>Pistacia</taxon>
    </lineage>
</organism>
<reference evidence="2" key="1">
    <citation type="journal article" date="2023" name="G3 (Bethesda)">
        <title>Genome assembly and association tests identify interacting loci associated with vigor, precocity, and sex in interspecific pistachio rootstocks.</title>
        <authorList>
            <person name="Palmer W."/>
            <person name="Jacygrad E."/>
            <person name="Sagayaradj S."/>
            <person name="Cavanaugh K."/>
            <person name="Han R."/>
            <person name="Bertier L."/>
            <person name="Beede B."/>
            <person name="Kafkas S."/>
            <person name="Golino D."/>
            <person name="Preece J."/>
            <person name="Michelmore R."/>
        </authorList>
    </citation>
    <scope>NUCLEOTIDE SEQUENCE [LARGE SCALE GENOMIC DNA]</scope>
</reference>
<proteinExistence type="predicted"/>
<comment type="caution">
    <text evidence="1">The sequence shown here is derived from an EMBL/GenBank/DDBJ whole genome shotgun (WGS) entry which is preliminary data.</text>
</comment>
<sequence length="142" mass="17241">MDLIITFVLLIGAILLEFYEMKELLCSDWVVLHMMNQKWSACMRRLLRIVAQKILSKKHRWSHHMEQFNLLSYCLYEEHKKLCGLISRILMVKSFHKEYKKRCVKKDIQVPEELKKLILRQVEEVRTQRGGQTFQRMWRMAT</sequence>
<gene>
    <name evidence="1" type="ORF">Patl1_14482</name>
</gene>
<dbReference type="EMBL" id="CM047904">
    <property type="protein sequence ID" value="KAJ0090733.1"/>
    <property type="molecule type" value="Genomic_DNA"/>
</dbReference>
<accession>A0ACC1AVP6</accession>